<accession>A0A978UV26</accession>
<evidence type="ECO:0000256" key="1">
    <source>
        <dbReference type="ARBA" id="ARBA00022821"/>
    </source>
</evidence>
<dbReference type="SUPFAM" id="SSF52540">
    <property type="entry name" value="P-loop containing nucleoside triphosphate hydrolases"/>
    <property type="match status" value="1"/>
</dbReference>
<evidence type="ECO:0000259" key="2">
    <source>
        <dbReference type="Pfam" id="PF00931"/>
    </source>
</evidence>
<sequence>MIDDCDVYGRDHEKESILKLLLSDSHTVLPVIPIHGMGGIGKTTLAHMIYENAQVNKHFDLKVWVSIADEFDLLRLAKLIFEAVTSIPCDVEDANFLQFKLKESLVARAICVCIPFQYSEISNAFLRLFNCFKLLVQFHNFIVVIPACDYCTRG</sequence>
<name>A0A978UV26_ZIZJJ</name>
<dbReference type="GO" id="GO:0006952">
    <property type="term" value="P:defense response"/>
    <property type="evidence" value="ECO:0007669"/>
    <property type="project" value="UniProtKB-KW"/>
</dbReference>
<dbReference type="EMBL" id="JAEACU010000009">
    <property type="protein sequence ID" value="KAH7518726.1"/>
    <property type="molecule type" value="Genomic_DNA"/>
</dbReference>
<keyword evidence="1" id="KW-0611">Plant defense</keyword>
<comment type="caution">
    <text evidence="3">The sequence shown here is derived from an EMBL/GenBank/DDBJ whole genome shotgun (WGS) entry which is preliminary data.</text>
</comment>
<dbReference type="GO" id="GO:0043531">
    <property type="term" value="F:ADP binding"/>
    <property type="evidence" value="ECO:0007669"/>
    <property type="project" value="InterPro"/>
</dbReference>
<dbReference type="PANTHER" id="PTHR36766">
    <property type="entry name" value="PLANT BROAD-SPECTRUM MILDEW RESISTANCE PROTEIN RPW8"/>
    <property type="match status" value="1"/>
</dbReference>
<reference evidence="3" key="1">
    <citation type="journal article" date="2021" name="Front. Plant Sci.">
        <title>Chromosome-Scale Genome Assembly for Chinese Sour Jujube and Insights Into Its Genome Evolution and Domestication Signature.</title>
        <authorList>
            <person name="Shen L.-Y."/>
            <person name="Luo H."/>
            <person name="Wang X.-L."/>
            <person name="Wang X.-M."/>
            <person name="Qiu X.-J."/>
            <person name="Liu H."/>
            <person name="Zhou S.-S."/>
            <person name="Jia K.-H."/>
            <person name="Nie S."/>
            <person name="Bao Y.-T."/>
            <person name="Zhang R.-G."/>
            <person name="Yun Q.-Z."/>
            <person name="Chai Y.-H."/>
            <person name="Lu J.-Y."/>
            <person name="Li Y."/>
            <person name="Zhao S.-W."/>
            <person name="Mao J.-F."/>
            <person name="Jia S.-G."/>
            <person name="Mao Y.-M."/>
        </authorList>
    </citation>
    <scope>NUCLEOTIDE SEQUENCE</scope>
    <source>
        <strain evidence="3">AT0</strain>
        <tissue evidence="3">Leaf</tissue>
    </source>
</reference>
<dbReference type="PANTHER" id="PTHR36766:SF40">
    <property type="entry name" value="DISEASE RESISTANCE PROTEIN RGA3"/>
    <property type="match status" value="1"/>
</dbReference>
<dbReference type="Pfam" id="PF00931">
    <property type="entry name" value="NB-ARC"/>
    <property type="match status" value="1"/>
</dbReference>
<dbReference type="AlphaFoldDB" id="A0A978UV26"/>
<dbReference type="Gene3D" id="3.40.50.300">
    <property type="entry name" value="P-loop containing nucleotide triphosphate hydrolases"/>
    <property type="match status" value="1"/>
</dbReference>
<dbReference type="InterPro" id="IPR027417">
    <property type="entry name" value="P-loop_NTPase"/>
</dbReference>
<evidence type="ECO:0000313" key="3">
    <source>
        <dbReference type="EMBL" id="KAH7518726.1"/>
    </source>
</evidence>
<dbReference type="InterPro" id="IPR002182">
    <property type="entry name" value="NB-ARC"/>
</dbReference>
<dbReference type="Proteomes" id="UP000813462">
    <property type="component" value="Unassembled WGS sequence"/>
</dbReference>
<organism evidence="3 4">
    <name type="scientific">Ziziphus jujuba var. spinosa</name>
    <dbReference type="NCBI Taxonomy" id="714518"/>
    <lineage>
        <taxon>Eukaryota</taxon>
        <taxon>Viridiplantae</taxon>
        <taxon>Streptophyta</taxon>
        <taxon>Embryophyta</taxon>
        <taxon>Tracheophyta</taxon>
        <taxon>Spermatophyta</taxon>
        <taxon>Magnoliopsida</taxon>
        <taxon>eudicotyledons</taxon>
        <taxon>Gunneridae</taxon>
        <taxon>Pentapetalae</taxon>
        <taxon>rosids</taxon>
        <taxon>fabids</taxon>
        <taxon>Rosales</taxon>
        <taxon>Rhamnaceae</taxon>
        <taxon>Paliureae</taxon>
        <taxon>Ziziphus</taxon>
    </lineage>
</organism>
<proteinExistence type="predicted"/>
<evidence type="ECO:0000313" key="4">
    <source>
        <dbReference type="Proteomes" id="UP000813462"/>
    </source>
</evidence>
<feature type="domain" description="NB-ARC" evidence="2">
    <location>
        <begin position="12"/>
        <end position="95"/>
    </location>
</feature>
<gene>
    <name evidence="3" type="ORF">FEM48_Zijuj09G0201700</name>
</gene>
<protein>
    <recommendedName>
        <fullName evidence="2">NB-ARC domain-containing protein</fullName>
    </recommendedName>
</protein>